<dbReference type="EMBL" id="VYTZ01000005">
    <property type="protein sequence ID" value="KAA9378349.1"/>
    <property type="molecule type" value="Genomic_DNA"/>
</dbReference>
<reference evidence="1 2" key="1">
    <citation type="submission" date="2019-09" db="EMBL/GenBank/DDBJ databases">
        <title>Screening of Novel Bioactive Compounds from Soil-Associated.</title>
        <authorList>
            <person name="Gong X."/>
        </authorList>
    </citation>
    <scope>NUCLEOTIDE SEQUENCE [LARGE SCALE GENOMIC DNA]</scope>
    <source>
        <strain evidence="1 2">Gxj-6</strain>
    </source>
</reference>
<accession>A0A5J5K1U7</accession>
<organism evidence="1 2">
    <name type="scientific">Microbispora cellulosiformans</name>
    <dbReference type="NCBI Taxonomy" id="2614688"/>
    <lineage>
        <taxon>Bacteria</taxon>
        <taxon>Bacillati</taxon>
        <taxon>Actinomycetota</taxon>
        <taxon>Actinomycetes</taxon>
        <taxon>Streptosporangiales</taxon>
        <taxon>Streptosporangiaceae</taxon>
        <taxon>Microbispora</taxon>
    </lineage>
</organism>
<evidence type="ECO:0000313" key="1">
    <source>
        <dbReference type="EMBL" id="KAA9378349.1"/>
    </source>
</evidence>
<dbReference type="Proteomes" id="UP000327011">
    <property type="component" value="Unassembled WGS sequence"/>
</dbReference>
<name>A0A5J5K1U7_9ACTN</name>
<evidence type="ECO:0000313" key="2">
    <source>
        <dbReference type="Proteomes" id="UP000327011"/>
    </source>
</evidence>
<keyword evidence="2" id="KW-1185">Reference proteome</keyword>
<comment type="caution">
    <text evidence="1">The sequence shown here is derived from an EMBL/GenBank/DDBJ whole genome shotgun (WGS) entry which is preliminary data.</text>
</comment>
<protein>
    <submittedName>
        <fullName evidence="1">Uncharacterized protein</fullName>
    </submittedName>
</protein>
<proteinExistence type="predicted"/>
<sequence length="300" mass="32368">MDRAVIRIPARGKTTFRRLASAVLAALAVVLLSVPPAGAVTLPTPKSLTAYLDLECYRTSAYQPPAVQITVRHINPVLGNLPVETVTLGQREQLCVPVAKNSQEPPSPAIDFIKYVDLSCYKISGTTVNTGLVLSHLNPLFQNLPRTQISMNTPQQLCVPVVKNNAVPPTEVLQLVRYIDLKCYGITPNTALNQTVSLRQLNPVLTPQIPTHKAQILYARQLCVPVQKAGDSIPSAVLDIVRWIDLEKFDAITPTLPTTVSLSLRHIDPVLSGLPAEQATLVGADQVALPVAKNGNLPPG</sequence>
<dbReference type="AlphaFoldDB" id="A0A5J5K1U7"/>
<gene>
    <name evidence="1" type="ORF">F5972_15895</name>
</gene>